<keyword evidence="1" id="KW-0560">Oxidoreductase</keyword>
<dbReference type="Proteomes" id="UP000316196">
    <property type="component" value="Unassembled WGS sequence"/>
</dbReference>
<dbReference type="InterPro" id="IPR050982">
    <property type="entry name" value="Auxin_biosynth/cation_transpt"/>
</dbReference>
<protein>
    <submittedName>
        <fullName evidence="2">Putative flavoprotein involved in K+ transport</fullName>
    </submittedName>
</protein>
<dbReference type="Pfam" id="PF13738">
    <property type="entry name" value="Pyr_redox_3"/>
    <property type="match status" value="1"/>
</dbReference>
<dbReference type="PANTHER" id="PTHR43539:SF78">
    <property type="entry name" value="FLAVIN-CONTAINING MONOOXYGENASE"/>
    <property type="match status" value="1"/>
</dbReference>
<evidence type="ECO:0000313" key="3">
    <source>
        <dbReference type="Proteomes" id="UP000316196"/>
    </source>
</evidence>
<dbReference type="PRINTS" id="PR00469">
    <property type="entry name" value="PNDRDTASEII"/>
</dbReference>
<dbReference type="InterPro" id="IPR036188">
    <property type="entry name" value="FAD/NAD-bd_sf"/>
</dbReference>
<dbReference type="EMBL" id="VFOR01000004">
    <property type="protein sequence ID" value="TQL56636.1"/>
    <property type="molecule type" value="Genomic_DNA"/>
</dbReference>
<reference evidence="2 3" key="1">
    <citation type="submission" date="2019-06" db="EMBL/GenBank/DDBJ databases">
        <title>Sequencing the genomes of 1000 actinobacteria strains.</title>
        <authorList>
            <person name="Klenk H.-P."/>
        </authorList>
    </citation>
    <scope>NUCLEOTIDE SEQUENCE [LARGE SCALE GENOMIC DNA]</scope>
    <source>
        <strain evidence="2 3">DSM 8251</strain>
    </source>
</reference>
<dbReference type="RefSeq" id="WP_142094538.1">
    <property type="nucleotide sequence ID" value="NZ_BAAAMD010000002.1"/>
</dbReference>
<sequence length="349" mass="38306">MISTDVAVIGGGQAGLAAGFHLRRRGVKSVILDANTHPGGAWQHFWDSMRMFSPAAHSPLPGWRMPPQPGEDFPTANHVVEYFTRYEDRYDLQVQRGVRVVNVRRAEKRFLLETDHGDLSARAVISATGTWENPVLPEYPDQQLFCGDQLHTVDYKSPEPFAGKRVVVVGGGNSGPQVLADVSQVAETLWVTQRPPRFMPDDVDGRVLFDVATAREAARREGLEHEGVEGLGDIVMVPAVKDARSRGVLKRRPMFEGFTARGVRWADGSEWTCDAVIWCTGFRPALSHLDGLDLTWTDGHPATEGTRSVDHPGLHLLGYGDWTGFASATIIGAARTSKSTVAELIEFLA</sequence>
<dbReference type="PANTHER" id="PTHR43539">
    <property type="entry name" value="FLAVIN-BINDING MONOOXYGENASE-LIKE PROTEIN (AFU_ORTHOLOGUE AFUA_4G09220)"/>
    <property type="match status" value="1"/>
</dbReference>
<dbReference type="GO" id="GO:0050660">
    <property type="term" value="F:flavin adenine dinucleotide binding"/>
    <property type="evidence" value="ECO:0007669"/>
    <property type="project" value="TreeGrafter"/>
</dbReference>
<dbReference type="NCBIfam" id="NF040505">
    <property type="entry name" value="ArsO_flavin_mono"/>
    <property type="match status" value="1"/>
</dbReference>
<accession>A0A542Z8H3</accession>
<keyword evidence="3" id="KW-1185">Reference proteome</keyword>
<proteinExistence type="predicted"/>
<evidence type="ECO:0000256" key="1">
    <source>
        <dbReference type="ARBA" id="ARBA00023002"/>
    </source>
</evidence>
<gene>
    <name evidence="2" type="ORF">FB460_2530</name>
</gene>
<dbReference type="SUPFAM" id="SSF51905">
    <property type="entry name" value="FAD/NAD(P)-binding domain"/>
    <property type="match status" value="2"/>
</dbReference>
<comment type="caution">
    <text evidence="2">The sequence shown here is derived from an EMBL/GenBank/DDBJ whole genome shotgun (WGS) entry which is preliminary data.</text>
</comment>
<dbReference type="GO" id="GO:0004497">
    <property type="term" value="F:monooxygenase activity"/>
    <property type="evidence" value="ECO:0007669"/>
    <property type="project" value="TreeGrafter"/>
</dbReference>
<dbReference type="PRINTS" id="PR00368">
    <property type="entry name" value="FADPNR"/>
</dbReference>
<dbReference type="AlphaFoldDB" id="A0A542Z8H3"/>
<dbReference type="OrthoDB" id="5168853at2"/>
<organism evidence="2 3">
    <name type="scientific">Propioniferax innocua</name>
    <dbReference type="NCBI Taxonomy" id="1753"/>
    <lineage>
        <taxon>Bacteria</taxon>
        <taxon>Bacillati</taxon>
        <taxon>Actinomycetota</taxon>
        <taxon>Actinomycetes</taxon>
        <taxon>Propionibacteriales</taxon>
        <taxon>Propionibacteriaceae</taxon>
        <taxon>Propioniferax</taxon>
    </lineage>
</organism>
<evidence type="ECO:0000313" key="2">
    <source>
        <dbReference type="EMBL" id="TQL56636.1"/>
    </source>
</evidence>
<name>A0A542Z8H3_9ACTN</name>
<dbReference type="Gene3D" id="3.50.50.60">
    <property type="entry name" value="FAD/NAD(P)-binding domain"/>
    <property type="match status" value="1"/>
</dbReference>